<proteinExistence type="predicted"/>
<name>A0A6J4MGN2_9CYAN</name>
<sequence>MSKTPFEESHNSDDELLAEYHFDYKKAKPNRFAAQSGKQLLKVVVLDEDVAQVFTTPESVNKVLRALIESMSQVTDGDTA</sequence>
<reference evidence="1" key="1">
    <citation type="submission" date="2020-02" db="EMBL/GenBank/DDBJ databases">
        <authorList>
            <person name="Meier V. D."/>
        </authorList>
    </citation>
    <scope>NUCLEOTIDE SEQUENCE</scope>
    <source>
        <strain evidence="1">AVDCRST_MAG84</strain>
    </source>
</reference>
<dbReference type="EMBL" id="CADCTZ010000622">
    <property type="protein sequence ID" value="CAA9357224.1"/>
    <property type="molecule type" value="Genomic_DNA"/>
</dbReference>
<dbReference type="AlphaFoldDB" id="A0A6J4MGN2"/>
<evidence type="ECO:0000313" key="1">
    <source>
        <dbReference type="EMBL" id="CAA9357224.1"/>
    </source>
</evidence>
<organism evidence="1">
    <name type="scientific">uncultured Microcoleus sp</name>
    <dbReference type="NCBI Taxonomy" id="259945"/>
    <lineage>
        <taxon>Bacteria</taxon>
        <taxon>Bacillati</taxon>
        <taxon>Cyanobacteriota</taxon>
        <taxon>Cyanophyceae</taxon>
        <taxon>Oscillatoriophycideae</taxon>
        <taxon>Oscillatoriales</taxon>
        <taxon>Microcoleaceae</taxon>
        <taxon>Microcoleus</taxon>
        <taxon>environmental samples</taxon>
    </lineage>
</organism>
<accession>A0A6J4MGN2</accession>
<gene>
    <name evidence="1" type="ORF">AVDCRST_MAG84-3198</name>
</gene>
<protein>
    <submittedName>
        <fullName evidence="1">Asl2194 protein</fullName>
    </submittedName>
</protein>